<sequence>MHGSFDTRALGPAASANALWNPTVAALWSIVFTPAFGAWLLMRNWEALGDARQALGARKWFAFSIGLLAVRLLSSAVNARVNGQSNLMHWAGWMLLLAWWIGAAAPQARLLHSRFGADYPRHGWDYALLLAVFAGTAYWILSAGFTWLLVALT</sequence>
<feature type="transmembrane region" description="Helical" evidence="1">
    <location>
        <begin position="126"/>
        <end position="150"/>
    </location>
</feature>
<proteinExistence type="predicted"/>
<comment type="caution">
    <text evidence="2">The sequence shown here is derived from an EMBL/GenBank/DDBJ whole genome shotgun (WGS) entry which is preliminary data.</text>
</comment>
<evidence type="ECO:0000313" key="2">
    <source>
        <dbReference type="EMBL" id="MCS0608893.1"/>
    </source>
</evidence>
<gene>
    <name evidence="2" type="ORF">NX773_12030</name>
</gene>
<dbReference type="Proteomes" id="UP001205861">
    <property type="component" value="Unassembled WGS sequence"/>
</dbReference>
<dbReference type="EMBL" id="JANUGV010000002">
    <property type="protein sequence ID" value="MCS0608893.1"/>
    <property type="molecule type" value="Genomic_DNA"/>
</dbReference>
<evidence type="ECO:0008006" key="4">
    <source>
        <dbReference type="Google" id="ProtNLM"/>
    </source>
</evidence>
<reference evidence="2 3" key="1">
    <citation type="submission" date="2022-08" db="EMBL/GenBank/DDBJ databases">
        <title>Reclassification of Massilia species as members of the genera Telluria, Duganella, Pseudoduganella, Mokoshia gen. nov. and Zemynaea gen. nov. using orthogonal and non-orthogonal genome-based approaches.</title>
        <authorList>
            <person name="Bowman J.P."/>
        </authorList>
    </citation>
    <scope>NUCLEOTIDE SEQUENCE [LARGE SCALE GENOMIC DNA]</scope>
    <source>
        <strain evidence="2 3">JCM 31607</strain>
    </source>
</reference>
<accession>A0ABT2BK59</accession>
<keyword evidence="1" id="KW-0472">Membrane</keyword>
<name>A0ABT2BK59_9BURK</name>
<keyword evidence="1" id="KW-0812">Transmembrane</keyword>
<evidence type="ECO:0000313" key="3">
    <source>
        <dbReference type="Proteomes" id="UP001205861"/>
    </source>
</evidence>
<keyword evidence="3" id="KW-1185">Reference proteome</keyword>
<organism evidence="2 3">
    <name type="scientific">Massilia solisilvae</name>
    <dbReference type="NCBI Taxonomy" id="1811225"/>
    <lineage>
        <taxon>Bacteria</taxon>
        <taxon>Pseudomonadati</taxon>
        <taxon>Pseudomonadota</taxon>
        <taxon>Betaproteobacteria</taxon>
        <taxon>Burkholderiales</taxon>
        <taxon>Oxalobacteraceae</taxon>
        <taxon>Telluria group</taxon>
        <taxon>Massilia</taxon>
    </lineage>
</organism>
<evidence type="ECO:0000256" key="1">
    <source>
        <dbReference type="SAM" id="Phobius"/>
    </source>
</evidence>
<feature type="transmembrane region" description="Helical" evidence="1">
    <location>
        <begin position="87"/>
        <end position="105"/>
    </location>
</feature>
<dbReference type="RefSeq" id="WP_258856552.1">
    <property type="nucleotide sequence ID" value="NZ_JANUGV010000002.1"/>
</dbReference>
<feature type="transmembrane region" description="Helical" evidence="1">
    <location>
        <begin position="61"/>
        <end position="81"/>
    </location>
</feature>
<keyword evidence="1" id="KW-1133">Transmembrane helix</keyword>
<feature type="transmembrane region" description="Helical" evidence="1">
    <location>
        <begin position="20"/>
        <end position="41"/>
    </location>
</feature>
<protein>
    <recommendedName>
        <fullName evidence="4">DUF4149 domain-containing protein</fullName>
    </recommendedName>
</protein>